<dbReference type="Gene3D" id="3.10.580.10">
    <property type="entry name" value="CBS-domain"/>
    <property type="match status" value="1"/>
</dbReference>
<accession>A0A383W3P3</accession>
<keyword evidence="5 6" id="KW-0472">Membrane</keyword>
<dbReference type="SUPFAM" id="SSF54631">
    <property type="entry name" value="CBS-domain pair"/>
    <property type="match status" value="1"/>
</dbReference>
<name>A0A383W3P3_TETOB</name>
<dbReference type="InterPro" id="IPR044751">
    <property type="entry name" value="Ion_transp-like_CBS"/>
</dbReference>
<dbReference type="InterPro" id="IPR002550">
    <property type="entry name" value="CNNM"/>
</dbReference>
<dbReference type="PANTHER" id="PTHR12064">
    <property type="entry name" value="METAL TRANSPORTER CNNM"/>
    <property type="match status" value="1"/>
</dbReference>
<sequence length="826" mass="85367">MPRSLGWSSAMALQAGSRLLLQELGSTVAGRHQELSPAERATFITISITLVCFAGIMSGLTLGLCSMDLVELEVLKRSGTVREQMYSAAIVPILTNQHFLLVTLLLCNACAMEALPLFLDRLADPVTAILISVTAVLVFGEILPQAVCTRYGLAIGYYCSWFVRGLMLLTSPISWPISKLLDFVLGSDHRALFRRGQLKALVDIHGAEEGLGGNLSEDEIKVICGALDLTNKTARKSMTALNKVFMLPADARLNMATMRAILASGHSRIPVHTSGDRSSIIGLILVKELLQYKTHQEVPVSDVRMRSLPRLPADTPMYDMLKLFQTGRSHMVVLTDTPATARAAAAAAAAAARAAEEAAARAEAASDSSKSSGGSPLASILSFKGKNRKRKQQFQSALLQPAEEQQQLLQPPPRESDAASVATTAGSGAASAAAWIAAAAAEEEQQGNGDVAELHPEQEMLGFGFAVQPPQHLLFSKQQRQSTGDGSAFDVLGRNGQQQQREQELAAGSPSGSALEGLGGFAGSRRAAASGAQGTPAVGRSVQFSTEPEVFGSPAPELLRRQQQQQQQDGGSQQQQQQDPQHRRHDSNGSGSGVESGPEGGERRARRSSKSGHSRSLSGPLPSVFQAGPLLPPGVEGAPEGVAVPIGIITIEDVIEELMQAEIVDETDLYLDNERTIAVNAAALAQSLPAQLRKALAPTLTRHSPAGGGARATTVTVRKLVKQRSASSLGLAAAAAAAGAGSAAGIRMAMSSEGGIPSSAAAGGGGGAASGLSAGAATASVAASLASAAAALAGGSAGAASAGAGEAVRGRSSGEKQPLLGTGERS</sequence>
<feature type="compositionally biased region" description="Low complexity" evidence="7">
    <location>
        <begin position="562"/>
        <end position="579"/>
    </location>
</feature>
<evidence type="ECO:0000313" key="11">
    <source>
        <dbReference type="Proteomes" id="UP000256970"/>
    </source>
</evidence>
<evidence type="ECO:0000259" key="9">
    <source>
        <dbReference type="PROSITE" id="PS51846"/>
    </source>
</evidence>
<dbReference type="Pfam" id="PF01595">
    <property type="entry name" value="CNNM"/>
    <property type="match status" value="1"/>
</dbReference>
<gene>
    <name evidence="10" type="ORF">BQ4739_LOCUS12185</name>
</gene>
<dbReference type="GO" id="GO:0030026">
    <property type="term" value="P:intracellular manganese ion homeostasis"/>
    <property type="evidence" value="ECO:0007669"/>
    <property type="project" value="TreeGrafter"/>
</dbReference>
<feature type="domain" description="CNNM transmembrane" evidence="9">
    <location>
        <begin position="36"/>
        <end position="219"/>
    </location>
</feature>
<dbReference type="PANTHER" id="PTHR12064:SF97">
    <property type="entry name" value="METAL TRANSPORTER CNNM-5"/>
    <property type="match status" value="1"/>
</dbReference>
<dbReference type="InterPro" id="IPR046342">
    <property type="entry name" value="CBS_dom_sf"/>
</dbReference>
<feature type="region of interest" description="Disordered" evidence="7">
    <location>
        <begin position="560"/>
        <end position="625"/>
    </location>
</feature>
<dbReference type="GO" id="GO:0016020">
    <property type="term" value="C:membrane"/>
    <property type="evidence" value="ECO:0007669"/>
    <property type="project" value="UniProtKB-SubCell"/>
</dbReference>
<dbReference type="InterPro" id="IPR045095">
    <property type="entry name" value="ACDP"/>
</dbReference>
<evidence type="ECO:0000256" key="7">
    <source>
        <dbReference type="SAM" id="MobiDB-lite"/>
    </source>
</evidence>
<evidence type="ECO:0000313" key="10">
    <source>
        <dbReference type="EMBL" id="SZX72091.1"/>
    </source>
</evidence>
<dbReference type="Proteomes" id="UP000256970">
    <property type="component" value="Unassembled WGS sequence"/>
</dbReference>
<keyword evidence="4 6" id="KW-1133">Transmembrane helix</keyword>
<feature type="transmembrane region" description="Helical" evidence="8">
    <location>
        <begin position="126"/>
        <end position="143"/>
    </location>
</feature>
<feature type="transmembrane region" description="Helical" evidence="8">
    <location>
        <begin position="42"/>
        <end position="65"/>
    </location>
</feature>
<comment type="subcellular location">
    <subcellularLocation>
        <location evidence="1">Membrane</location>
        <topology evidence="1">Multi-pass membrane protein</topology>
    </subcellularLocation>
</comment>
<evidence type="ECO:0000256" key="4">
    <source>
        <dbReference type="ARBA" id="ARBA00022989"/>
    </source>
</evidence>
<proteinExistence type="predicted"/>
<evidence type="ECO:0000256" key="2">
    <source>
        <dbReference type="ARBA" id="ARBA00022692"/>
    </source>
</evidence>
<dbReference type="STRING" id="3088.A0A383W3P3"/>
<evidence type="ECO:0000256" key="5">
    <source>
        <dbReference type="ARBA" id="ARBA00023136"/>
    </source>
</evidence>
<evidence type="ECO:0000256" key="1">
    <source>
        <dbReference type="ARBA" id="ARBA00004141"/>
    </source>
</evidence>
<evidence type="ECO:0000256" key="6">
    <source>
        <dbReference type="PROSITE-ProRule" id="PRU01193"/>
    </source>
</evidence>
<reference evidence="10 11" key="1">
    <citation type="submission" date="2016-10" db="EMBL/GenBank/DDBJ databases">
        <authorList>
            <person name="Cai Z."/>
        </authorList>
    </citation>
    <scope>NUCLEOTIDE SEQUENCE [LARGE SCALE GENOMIC DNA]</scope>
</reference>
<dbReference type="PROSITE" id="PS51846">
    <property type="entry name" value="CNNM"/>
    <property type="match status" value="1"/>
</dbReference>
<feature type="transmembrane region" description="Helical" evidence="8">
    <location>
        <begin position="86"/>
        <end position="106"/>
    </location>
</feature>
<feature type="transmembrane region" description="Helical" evidence="8">
    <location>
        <begin position="155"/>
        <end position="175"/>
    </location>
</feature>
<dbReference type="EMBL" id="FNXT01001099">
    <property type="protein sequence ID" value="SZX72091.1"/>
    <property type="molecule type" value="Genomic_DNA"/>
</dbReference>
<feature type="region of interest" description="Disordered" evidence="7">
    <location>
        <begin position="803"/>
        <end position="826"/>
    </location>
</feature>
<dbReference type="GO" id="GO:0010960">
    <property type="term" value="P:magnesium ion homeostasis"/>
    <property type="evidence" value="ECO:0007669"/>
    <property type="project" value="InterPro"/>
</dbReference>
<dbReference type="AlphaFoldDB" id="A0A383W3P3"/>
<dbReference type="CDD" id="cd04590">
    <property type="entry name" value="CBS_pair_CorC_HlyC_assoc"/>
    <property type="match status" value="1"/>
</dbReference>
<evidence type="ECO:0000256" key="3">
    <source>
        <dbReference type="ARBA" id="ARBA00022737"/>
    </source>
</evidence>
<dbReference type="GO" id="GO:0005737">
    <property type="term" value="C:cytoplasm"/>
    <property type="evidence" value="ECO:0007669"/>
    <property type="project" value="TreeGrafter"/>
</dbReference>
<feature type="region of interest" description="Disordered" evidence="7">
    <location>
        <begin position="477"/>
        <end position="520"/>
    </location>
</feature>
<keyword evidence="11" id="KW-1185">Reference proteome</keyword>
<feature type="compositionally biased region" description="Basic residues" evidence="7">
    <location>
        <begin position="604"/>
        <end position="613"/>
    </location>
</feature>
<keyword evidence="2 6" id="KW-0812">Transmembrane</keyword>
<keyword evidence="3" id="KW-0677">Repeat</keyword>
<organism evidence="10 11">
    <name type="scientific">Tetradesmus obliquus</name>
    <name type="common">Green alga</name>
    <name type="synonym">Acutodesmus obliquus</name>
    <dbReference type="NCBI Taxonomy" id="3088"/>
    <lineage>
        <taxon>Eukaryota</taxon>
        <taxon>Viridiplantae</taxon>
        <taxon>Chlorophyta</taxon>
        <taxon>core chlorophytes</taxon>
        <taxon>Chlorophyceae</taxon>
        <taxon>CS clade</taxon>
        <taxon>Sphaeropleales</taxon>
        <taxon>Scenedesmaceae</taxon>
        <taxon>Tetradesmus</taxon>
    </lineage>
</organism>
<protein>
    <recommendedName>
        <fullName evidence="9">CNNM transmembrane domain-containing protein</fullName>
    </recommendedName>
</protein>
<feature type="region of interest" description="Disordered" evidence="7">
    <location>
        <begin position="404"/>
        <end position="424"/>
    </location>
</feature>
<evidence type="ECO:0000256" key="8">
    <source>
        <dbReference type="SAM" id="Phobius"/>
    </source>
</evidence>